<dbReference type="InterPro" id="IPR017144">
    <property type="entry name" value="Xaa-Arg_dipeptidase"/>
</dbReference>
<proteinExistence type="inferred from homology"/>
<sequence>MLFDYLGYVREIVVIMNSKQKILDYIENNKYDYIEISHRIHERPELGNEEIFASRILIEKLAEQGFEIETDIAGHATGFIATYDSEREGPTIGYLAEYDALPGLGHACGHNIIGTASVLAGSALKQTIDSIGGKVVVLGCPAEEGGENGSAKASYVKAGVIDDIDIALMIHPGNETYPTINTLAVDVLDIKFYGKSAHASENADEALNALDAMISYFNGVAQLRQHIKKDQRVHGVILDGGKAANIIPDFTHARFYTRATTRKELDVLTERVKQIARGASIQTGCDYEFGPIQNGVNEFIKTPRLDALFEKYAIEIGEAVSHDDFGYGSTDTGNVSHVVPTIHPHIKIGSRNLVGHTHRFREAAASVHGDQAVVRGAKIIALMGLELIENQPLFEAIVEQHSHIKGNNK</sequence>
<protein>
    <recommendedName>
        <fullName evidence="1">Peptidase M20 domain-containing protein 2</fullName>
    </recommendedName>
</protein>
<dbReference type="EMBL" id="LRQI01000013">
    <property type="protein sequence ID" value="KXA40264.1"/>
    <property type="molecule type" value="Genomic_DNA"/>
</dbReference>
<evidence type="ECO:0000259" key="2">
    <source>
        <dbReference type="Pfam" id="PF07687"/>
    </source>
</evidence>
<dbReference type="FunFam" id="3.30.70.360:FF:000004">
    <property type="entry name" value="Peptidase M20 domain-containing protein 2"/>
    <property type="match status" value="1"/>
</dbReference>
<feature type="domain" description="Peptidase M20 dimerisation" evidence="2">
    <location>
        <begin position="189"/>
        <end position="277"/>
    </location>
</feature>
<dbReference type="InterPro" id="IPR036264">
    <property type="entry name" value="Bact_exopeptidase_dim_dom"/>
</dbReference>
<name>A0ABD4EIU0_STALU</name>
<dbReference type="Gene3D" id="3.40.630.10">
    <property type="entry name" value="Zn peptidases"/>
    <property type="match status" value="1"/>
</dbReference>
<reference evidence="3 4" key="1">
    <citation type="submission" date="2016-01" db="EMBL/GenBank/DDBJ databases">
        <authorList>
            <person name="Mitreva M."/>
            <person name="Pepin K.H."/>
            <person name="Mihindukulasuriya K.A."/>
            <person name="Fulton R."/>
            <person name="Fronick C."/>
            <person name="O'Laughlin M."/>
            <person name="Miner T."/>
            <person name="Herter B."/>
            <person name="Rosa B.A."/>
            <person name="Cordes M."/>
            <person name="Tomlinson C."/>
            <person name="Wollam A."/>
            <person name="Palsikar V.B."/>
            <person name="Mardis E.R."/>
            <person name="Wilson R.K."/>
        </authorList>
    </citation>
    <scope>NUCLEOTIDE SEQUENCE [LARGE SCALE GENOMIC DNA]</scope>
    <source>
        <strain evidence="3 4">MJR7738</strain>
    </source>
</reference>
<dbReference type="GO" id="GO:0016787">
    <property type="term" value="F:hydrolase activity"/>
    <property type="evidence" value="ECO:0007669"/>
    <property type="project" value="UniProtKB-ARBA"/>
</dbReference>
<dbReference type="Proteomes" id="UP000070063">
    <property type="component" value="Unassembled WGS sequence"/>
</dbReference>
<comment type="similarity">
    <text evidence="1">Belongs to the peptidase M20A family.</text>
</comment>
<dbReference type="InterPro" id="IPR002933">
    <property type="entry name" value="Peptidase_M20"/>
</dbReference>
<dbReference type="Pfam" id="PF01546">
    <property type="entry name" value="Peptidase_M20"/>
    <property type="match status" value="1"/>
</dbReference>
<evidence type="ECO:0000256" key="1">
    <source>
        <dbReference type="PIRNR" id="PIRNR037226"/>
    </source>
</evidence>
<accession>A0ABD4EIU0</accession>
<dbReference type="PANTHER" id="PTHR30575:SF0">
    <property type="entry name" value="XAA-ARG DIPEPTIDASE"/>
    <property type="match status" value="1"/>
</dbReference>
<dbReference type="CDD" id="cd05672">
    <property type="entry name" value="M20_ACY1L2-like"/>
    <property type="match status" value="1"/>
</dbReference>
<dbReference type="SUPFAM" id="SSF55031">
    <property type="entry name" value="Bacterial exopeptidase dimerisation domain"/>
    <property type="match status" value="1"/>
</dbReference>
<dbReference type="Pfam" id="PF07687">
    <property type="entry name" value="M20_dimer"/>
    <property type="match status" value="1"/>
</dbReference>
<gene>
    <name evidence="3" type="ORF">HMPREF3225_00191</name>
</gene>
<dbReference type="SUPFAM" id="SSF53187">
    <property type="entry name" value="Zn-dependent exopeptidases"/>
    <property type="match status" value="1"/>
</dbReference>
<dbReference type="AlphaFoldDB" id="A0ABD4EIU0"/>
<dbReference type="InterPro" id="IPR011650">
    <property type="entry name" value="Peptidase_M20_dimer"/>
</dbReference>
<dbReference type="NCBIfam" id="TIGR01891">
    <property type="entry name" value="amidohydrolases"/>
    <property type="match status" value="1"/>
</dbReference>
<evidence type="ECO:0000313" key="3">
    <source>
        <dbReference type="EMBL" id="KXA40264.1"/>
    </source>
</evidence>
<dbReference type="InterPro" id="IPR052030">
    <property type="entry name" value="Peptidase_M20/M20A_hydrolases"/>
</dbReference>
<comment type="caution">
    <text evidence="3">The sequence shown here is derived from an EMBL/GenBank/DDBJ whole genome shotgun (WGS) entry which is preliminary data.</text>
</comment>
<dbReference type="PANTHER" id="PTHR30575">
    <property type="entry name" value="PEPTIDASE M20"/>
    <property type="match status" value="1"/>
</dbReference>
<dbReference type="Gene3D" id="3.30.70.360">
    <property type="match status" value="1"/>
</dbReference>
<dbReference type="FunFam" id="3.40.630.10:FF:000071">
    <property type="entry name" value="Peptidase M20 domain-containing protein 2"/>
    <property type="match status" value="1"/>
</dbReference>
<evidence type="ECO:0000313" key="4">
    <source>
        <dbReference type="Proteomes" id="UP000070063"/>
    </source>
</evidence>
<dbReference type="PIRSF" id="PIRSF037226">
    <property type="entry name" value="Amidohydrolase_ACY1L2_prd"/>
    <property type="match status" value="1"/>
</dbReference>
<dbReference type="InterPro" id="IPR017439">
    <property type="entry name" value="Amidohydrolase"/>
</dbReference>
<organism evidence="3 4">
    <name type="scientific">Staphylococcus lugdunensis</name>
    <dbReference type="NCBI Taxonomy" id="28035"/>
    <lineage>
        <taxon>Bacteria</taxon>
        <taxon>Bacillati</taxon>
        <taxon>Bacillota</taxon>
        <taxon>Bacilli</taxon>
        <taxon>Bacillales</taxon>
        <taxon>Staphylococcaceae</taxon>
        <taxon>Staphylococcus</taxon>
    </lineage>
</organism>